<dbReference type="KEGG" id="smo:SELMODRAFT_59033"/>
<gene>
    <name evidence="1" type="ORF">SELMODRAFT_48955</name>
    <name evidence="2" type="ORF">SELMODRAFT_59033</name>
</gene>
<dbReference type="Proteomes" id="UP000001514">
    <property type="component" value="Unassembled WGS sequence"/>
</dbReference>
<keyword evidence="3" id="KW-1185">Reference proteome</keyword>
<reference evidence="2 3" key="1">
    <citation type="journal article" date="2011" name="Science">
        <title>The Selaginella genome identifies genetic changes associated with the evolution of vascular plants.</title>
        <authorList>
            <person name="Banks J.A."/>
            <person name="Nishiyama T."/>
            <person name="Hasebe M."/>
            <person name="Bowman J.L."/>
            <person name="Gribskov M."/>
            <person name="dePamphilis C."/>
            <person name="Albert V.A."/>
            <person name="Aono N."/>
            <person name="Aoyama T."/>
            <person name="Ambrose B.A."/>
            <person name="Ashton N.W."/>
            <person name="Axtell M.J."/>
            <person name="Barker E."/>
            <person name="Barker M.S."/>
            <person name="Bennetzen J.L."/>
            <person name="Bonawitz N.D."/>
            <person name="Chapple C."/>
            <person name="Cheng C."/>
            <person name="Correa L.G."/>
            <person name="Dacre M."/>
            <person name="DeBarry J."/>
            <person name="Dreyer I."/>
            <person name="Elias M."/>
            <person name="Engstrom E.M."/>
            <person name="Estelle M."/>
            <person name="Feng L."/>
            <person name="Finet C."/>
            <person name="Floyd S.K."/>
            <person name="Frommer W.B."/>
            <person name="Fujita T."/>
            <person name="Gramzow L."/>
            <person name="Gutensohn M."/>
            <person name="Harholt J."/>
            <person name="Hattori M."/>
            <person name="Heyl A."/>
            <person name="Hirai T."/>
            <person name="Hiwatashi Y."/>
            <person name="Ishikawa M."/>
            <person name="Iwata M."/>
            <person name="Karol K.G."/>
            <person name="Koehler B."/>
            <person name="Kolukisaoglu U."/>
            <person name="Kubo M."/>
            <person name="Kurata T."/>
            <person name="Lalonde S."/>
            <person name="Li K."/>
            <person name="Li Y."/>
            <person name="Litt A."/>
            <person name="Lyons E."/>
            <person name="Manning G."/>
            <person name="Maruyama T."/>
            <person name="Michael T.P."/>
            <person name="Mikami K."/>
            <person name="Miyazaki S."/>
            <person name="Morinaga S."/>
            <person name="Murata T."/>
            <person name="Mueller-Roeber B."/>
            <person name="Nelson D.R."/>
            <person name="Obara M."/>
            <person name="Oguri Y."/>
            <person name="Olmstead R.G."/>
            <person name="Onodera N."/>
            <person name="Petersen B.L."/>
            <person name="Pils B."/>
            <person name="Prigge M."/>
            <person name="Rensing S.A."/>
            <person name="Riano-Pachon D.M."/>
            <person name="Roberts A.W."/>
            <person name="Sato Y."/>
            <person name="Scheller H.V."/>
            <person name="Schulz B."/>
            <person name="Schulz C."/>
            <person name="Shakirov E.V."/>
            <person name="Shibagaki N."/>
            <person name="Shinohara N."/>
            <person name="Shippen D.E."/>
            <person name="Soerensen I."/>
            <person name="Sotooka R."/>
            <person name="Sugimoto N."/>
            <person name="Sugita M."/>
            <person name="Sumikawa N."/>
            <person name="Tanurdzic M."/>
            <person name="Theissen G."/>
            <person name="Ulvskov P."/>
            <person name="Wakazuki S."/>
            <person name="Weng J.K."/>
            <person name="Willats W.W."/>
            <person name="Wipf D."/>
            <person name="Wolf P.G."/>
            <person name="Yang L."/>
            <person name="Zimmer A.D."/>
            <person name="Zhu Q."/>
            <person name="Mitros T."/>
            <person name="Hellsten U."/>
            <person name="Loque D."/>
            <person name="Otillar R."/>
            <person name="Salamov A."/>
            <person name="Schmutz J."/>
            <person name="Shapiro H."/>
            <person name="Lindquist E."/>
            <person name="Lucas S."/>
            <person name="Rokhsar D."/>
            <person name="Grigoriev I.V."/>
        </authorList>
    </citation>
    <scope>NUCLEOTIDE SEQUENCE [LARGE SCALE GENOMIC DNA]</scope>
</reference>
<protein>
    <submittedName>
        <fullName evidence="2">Uncharacterized protein</fullName>
    </submittedName>
</protein>
<dbReference type="PANTHER" id="PTHR36035:SF1">
    <property type="entry name" value="PROTEIN DISULFIDE-ISOMERASE SCO2"/>
    <property type="match status" value="1"/>
</dbReference>
<name>D8SHJ9_SELML</name>
<dbReference type="InterPro" id="IPR037477">
    <property type="entry name" value="SCO2"/>
</dbReference>
<sequence>AKWKWWERKNESALDKDEALPLPMTYPNSEPLPKEEVEKAANCDPEIENCKNVVYQWTGECRRCQGTGVVSFYRKNGKEVIGNCISCLGIG</sequence>
<feature type="non-terminal residue" evidence="2">
    <location>
        <position position="1"/>
    </location>
</feature>
<organism evidence="3">
    <name type="scientific">Selaginella moellendorffii</name>
    <name type="common">Spikemoss</name>
    <dbReference type="NCBI Taxonomy" id="88036"/>
    <lineage>
        <taxon>Eukaryota</taxon>
        <taxon>Viridiplantae</taxon>
        <taxon>Streptophyta</taxon>
        <taxon>Embryophyta</taxon>
        <taxon>Tracheophyta</taxon>
        <taxon>Lycopodiopsida</taxon>
        <taxon>Selaginellales</taxon>
        <taxon>Selaginellaceae</taxon>
        <taxon>Selaginella</taxon>
    </lineage>
</organism>
<dbReference type="Gramene" id="EFJ07966">
    <property type="protein sequence ID" value="EFJ07966"/>
    <property type="gene ID" value="SELMODRAFT_48955"/>
</dbReference>
<evidence type="ECO:0000313" key="1">
    <source>
        <dbReference type="EMBL" id="EFJ07966.1"/>
    </source>
</evidence>
<accession>D8SHJ9</accession>
<dbReference type="EMBL" id="GL377678">
    <property type="protein sequence ID" value="EFJ07966.1"/>
    <property type="molecule type" value="Genomic_DNA"/>
</dbReference>
<dbReference type="AlphaFoldDB" id="D8SHJ9"/>
<proteinExistence type="predicted"/>
<dbReference type="EMBL" id="GL377620">
    <property type="protein sequence ID" value="EFJ16017.1"/>
    <property type="molecule type" value="Genomic_DNA"/>
</dbReference>
<dbReference type="Gramene" id="EFJ16017">
    <property type="protein sequence ID" value="EFJ16017"/>
    <property type="gene ID" value="SELMODRAFT_59033"/>
</dbReference>
<dbReference type="PANTHER" id="PTHR36035">
    <property type="entry name" value="PROTEIN DISULFIDE-ISOMERASE SCO2"/>
    <property type="match status" value="1"/>
</dbReference>
<dbReference type="OrthoDB" id="2018364at2759"/>
<dbReference type="InParanoid" id="D8SHJ9"/>
<evidence type="ECO:0000313" key="3">
    <source>
        <dbReference type="Proteomes" id="UP000001514"/>
    </source>
</evidence>
<feature type="non-terminal residue" evidence="2">
    <location>
        <position position="91"/>
    </location>
</feature>
<dbReference type="STRING" id="88036.D8SHJ9"/>
<dbReference type="eggNOG" id="ENOG502RZYJ">
    <property type="taxonomic scope" value="Eukaryota"/>
</dbReference>
<evidence type="ECO:0000313" key="2">
    <source>
        <dbReference type="EMBL" id="EFJ16017.1"/>
    </source>
</evidence>
<dbReference type="KEGG" id="smo:SELMODRAFT_48955"/>
<dbReference type="HOGENOM" id="CLU_2433431_0_0_1"/>
<dbReference type="FunCoup" id="D8SHJ9">
    <property type="interactions" value="965"/>
</dbReference>
<dbReference type="OMA" id="VEKAANC"/>